<reference evidence="1" key="1">
    <citation type="journal article" date="2015" name="BMC Genomics">
        <title>Genome mining reveals unlocked bioactive potential of marine Gram-negative bacteria.</title>
        <authorList>
            <person name="Machado H."/>
            <person name="Sonnenschein E.C."/>
            <person name="Melchiorsen J."/>
            <person name="Gram L."/>
        </authorList>
    </citation>
    <scope>NUCLEOTIDE SEQUENCE</scope>
    <source>
        <strain evidence="1">S2052</strain>
    </source>
</reference>
<protein>
    <submittedName>
        <fullName evidence="1">Uncharacterized protein</fullName>
    </submittedName>
</protein>
<comment type="caution">
    <text evidence="1">The sequence shown here is derived from an EMBL/GenBank/DDBJ whole genome shotgun (WGS) entry which is preliminary data.</text>
</comment>
<name>A0A837G9B8_9VIBR</name>
<evidence type="ECO:0000313" key="1">
    <source>
        <dbReference type="EMBL" id="KJY75821.1"/>
    </source>
</evidence>
<sequence>MKRIYTLLFLLFSLSVNMSSSFAGTPPFEGCRATGCVGKIDFIYLHRDGSIKFPPPGKVRGDVPSELNCKLGEGVYFVLKQSHPHFKNTYSMLLTAHSSEKQVFARIVEGSNDCQLDYMVIY</sequence>
<accession>A0A837G9B8</accession>
<proteinExistence type="predicted"/>
<gene>
    <name evidence="1" type="ORF">TW71_07155</name>
</gene>
<dbReference type="AlphaFoldDB" id="A0A837G9B8"/>
<dbReference type="RefSeq" id="WP_045985409.1">
    <property type="nucleotide sequence ID" value="NZ_CP063051.1"/>
</dbReference>
<dbReference type="EMBL" id="JXXR01000005">
    <property type="protein sequence ID" value="KJY75821.1"/>
    <property type="molecule type" value="Genomic_DNA"/>
</dbReference>
<organism evidence="1">
    <name type="scientific">Vibrio coralliilyticus</name>
    <dbReference type="NCBI Taxonomy" id="190893"/>
    <lineage>
        <taxon>Bacteria</taxon>
        <taxon>Pseudomonadati</taxon>
        <taxon>Pseudomonadota</taxon>
        <taxon>Gammaproteobacteria</taxon>
        <taxon>Vibrionales</taxon>
        <taxon>Vibrionaceae</taxon>
        <taxon>Vibrio</taxon>
    </lineage>
</organism>